<comment type="subcellular location">
    <subcellularLocation>
        <location evidence="1 7">Cell membrane</location>
        <topology evidence="1 7">Multi-pass membrane protein</topology>
    </subcellularLocation>
</comment>
<dbReference type="AlphaFoldDB" id="A0A2A5JFF8"/>
<feature type="transmembrane region" description="Helical" evidence="7">
    <location>
        <begin position="102"/>
        <end position="122"/>
    </location>
</feature>
<feature type="transmembrane region" description="Helical" evidence="7">
    <location>
        <begin position="143"/>
        <end position="171"/>
    </location>
</feature>
<feature type="region of interest" description="Disordered" evidence="8">
    <location>
        <begin position="1"/>
        <end position="34"/>
    </location>
</feature>
<evidence type="ECO:0000256" key="2">
    <source>
        <dbReference type="ARBA" id="ARBA00022448"/>
    </source>
</evidence>
<evidence type="ECO:0000256" key="4">
    <source>
        <dbReference type="ARBA" id="ARBA00022692"/>
    </source>
</evidence>
<proteinExistence type="inferred from homology"/>
<comment type="similarity">
    <text evidence="7">Belongs to the binding-protein-dependent transport system permease family.</text>
</comment>
<dbReference type="Gene3D" id="1.10.3720.10">
    <property type="entry name" value="MetI-like"/>
    <property type="match status" value="1"/>
</dbReference>
<dbReference type="GO" id="GO:0055085">
    <property type="term" value="P:transmembrane transport"/>
    <property type="evidence" value="ECO:0007669"/>
    <property type="project" value="InterPro"/>
</dbReference>
<gene>
    <name evidence="9" type="ORF">CHR55_07945</name>
</gene>
<accession>A0A2A5JFF8</accession>
<dbReference type="GO" id="GO:0005886">
    <property type="term" value="C:plasma membrane"/>
    <property type="evidence" value="ECO:0007669"/>
    <property type="project" value="UniProtKB-SubCell"/>
</dbReference>
<evidence type="ECO:0000256" key="3">
    <source>
        <dbReference type="ARBA" id="ARBA00022475"/>
    </source>
</evidence>
<dbReference type="InterPro" id="IPR035906">
    <property type="entry name" value="MetI-like_sf"/>
</dbReference>
<feature type="transmembrane region" description="Helical" evidence="7">
    <location>
        <begin position="40"/>
        <end position="60"/>
    </location>
</feature>
<keyword evidence="3" id="KW-1003">Cell membrane</keyword>
<sequence length="290" mass="31153">MTETITASSPSGATSPRSARRARSEPKPARQRRSGTRLTIGVRLAQVALLLVLLGAWQLVASQGWIEPVLAKTPGEAWAYFTAAVQSGEISSNLRATMTAVVIAWILASAVGVAVGLSLGLLPTLERIMSPFLDAANAMPRLALAPLLIVIFGITMTAKVALAFTLVFFIVCSSARAGVKSVDDEWLRLSTVLNASKTQVFWHILLPVATPGIFAGLRLGLIYSLLGVVGSELISSRDGLGQLVSIYSAQFRMEAVYAILILLAIVAVVLNQVMNFAERYLLRWQPPARR</sequence>
<reference evidence="9 10" key="1">
    <citation type="submission" date="2017-07" db="EMBL/GenBank/DDBJ databases">
        <title>Draft sequence of Rhodococcus enclensis 23b-28.</title>
        <authorList>
            <person name="Besaury L."/>
            <person name="Sancelme M."/>
            <person name="Amato P."/>
            <person name="Lallement A."/>
            <person name="Delort A.-M."/>
        </authorList>
    </citation>
    <scope>NUCLEOTIDE SEQUENCE [LARGE SCALE GENOMIC DNA]</scope>
    <source>
        <strain evidence="9 10">23b-28</strain>
    </source>
</reference>
<evidence type="ECO:0000256" key="8">
    <source>
        <dbReference type="SAM" id="MobiDB-lite"/>
    </source>
</evidence>
<keyword evidence="2 7" id="KW-0813">Transport</keyword>
<evidence type="ECO:0000256" key="7">
    <source>
        <dbReference type="RuleBase" id="RU363032"/>
    </source>
</evidence>
<dbReference type="CDD" id="cd06261">
    <property type="entry name" value="TM_PBP2"/>
    <property type="match status" value="1"/>
</dbReference>
<name>A0A2A5JFF8_RHOSG</name>
<dbReference type="RefSeq" id="WP_029256682.1">
    <property type="nucleotide sequence ID" value="NZ_JAGWDW010000005.1"/>
</dbReference>
<organism evidence="9 10">
    <name type="scientific">Rhodococcus qingshengii</name>
    <dbReference type="NCBI Taxonomy" id="334542"/>
    <lineage>
        <taxon>Bacteria</taxon>
        <taxon>Bacillati</taxon>
        <taxon>Actinomycetota</taxon>
        <taxon>Actinomycetes</taxon>
        <taxon>Mycobacteriales</taxon>
        <taxon>Nocardiaceae</taxon>
        <taxon>Rhodococcus</taxon>
        <taxon>Rhodococcus erythropolis group</taxon>
    </lineage>
</organism>
<evidence type="ECO:0000256" key="5">
    <source>
        <dbReference type="ARBA" id="ARBA00022989"/>
    </source>
</evidence>
<dbReference type="PROSITE" id="PS50928">
    <property type="entry name" value="ABC_TM1"/>
    <property type="match status" value="1"/>
</dbReference>
<dbReference type="SUPFAM" id="SSF161098">
    <property type="entry name" value="MetI-like"/>
    <property type="match status" value="1"/>
</dbReference>
<keyword evidence="4 7" id="KW-0812">Transmembrane</keyword>
<evidence type="ECO:0000256" key="6">
    <source>
        <dbReference type="ARBA" id="ARBA00023136"/>
    </source>
</evidence>
<evidence type="ECO:0000256" key="1">
    <source>
        <dbReference type="ARBA" id="ARBA00004651"/>
    </source>
</evidence>
<comment type="caution">
    <text evidence="9">The sequence shown here is derived from an EMBL/GenBank/DDBJ whole genome shotgun (WGS) entry which is preliminary data.</text>
</comment>
<dbReference type="PANTHER" id="PTHR30151:SF20">
    <property type="entry name" value="ABC TRANSPORTER PERMEASE PROTEIN HI_0355-RELATED"/>
    <property type="match status" value="1"/>
</dbReference>
<dbReference type="EMBL" id="NOVD01000003">
    <property type="protein sequence ID" value="PCK28334.1"/>
    <property type="molecule type" value="Genomic_DNA"/>
</dbReference>
<dbReference type="PANTHER" id="PTHR30151">
    <property type="entry name" value="ALKANE SULFONATE ABC TRANSPORTER-RELATED, MEMBRANE SUBUNIT"/>
    <property type="match status" value="1"/>
</dbReference>
<evidence type="ECO:0000313" key="9">
    <source>
        <dbReference type="EMBL" id="PCK28334.1"/>
    </source>
</evidence>
<evidence type="ECO:0000313" key="10">
    <source>
        <dbReference type="Proteomes" id="UP000230886"/>
    </source>
</evidence>
<protein>
    <submittedName>
        <fullName evidence="9">ABC transporter permease</fullName>
    </submittedName>
</protein>
<dbReference type="InterPro" id="IPR000515">
    <property type="entry name" value="MetI-like"/>
</dbReference>
<dbReference type="Proteomes" id="UP000230886">
    <property type="component" value="Unassembled WGS sequence"/>
</dbReference>
<keyword evidence="5 7" id="KW-1133">Transmembrane helix</keyword>
<feature type="transmembrane region" description="Helical" evidence="7">
    <location>
        <begin position="255"/>
        <end position="274"/>
    </location>
</feature>
<keyword evidence="6 7" id="KW-0472">Membrane</keyword>
<feature type="compositionally biased region" description="Low complexity" evidence="8">
    <location>
        <begin position="7"/>
        <end position="17"/>
    </location>
</feature>
<dbReference type="GeneID" id="57484336"/>
<dbReference type="Pfam" id="PF00528">
    <property type="entry name" value="BPD_transp_1"/>
    <property type="match status" value="1"/>
</dbReference>